<evidence type="ECO:0000256" key="1">
    <source>
        <dbReference type="SAM" id="MobiDB-lite"/>
    </source>
</evidence>
<comment type="caution">
    <text evidence="2">The sequence shown here is derived from an EMBL/GenBank/DDBJ whole genome shotgun (WGS) entry which is preliminary data.</text>
</comment>
<organism evidence="2 3">
    <name type="scientific">Edaphochlamys debaryana</name>
    <dbReference type="NCBI Taxonomy" id="47281"/>
    <lineage>
        <taxon>Eukaryota</taxon>
        <taxon>Viridiplantae</taxon>
        <taxon>Chlorophyta</taxon>
        <taxon>core chlorophytes</taxon>
        <taxon>Chlorophyceae</taxon>
        <taxon>CS clade</taxon>
        <taxon>Chlamydomonadales</taxon>
        <taxon>Chlamydomonadales incertae sedis</taxon>
        <taxon>Edaphochlamys</taxon>
    </lineage>
</organism>
<dbReference type="InterPro" id="IPR029058">
    <property type="entry name" value="AB_hydrolase_fold"/>
</dbReference>
<dbReference type="EMBL" id="JAEHOE010000064">
    <property type="protein sequence ID" value="KAG2490224.1"/>
    <property type="molecule type" value="Genomic_DNA"/>
</dbReference>
<proteinExistence type="predicted"/>
<reference evidence="2" key="1">
    <citation type="journal article" date="2020" name="bioRxiv">
        <title>Comparative genomics of Chlamydomonas.</title>
        <authorList>
            <person name="Craig R.J."/>
            <person name="Hasan A.R."/>
            <person name="Ness R.W."/>
            <person name="Keightley P.D."/>
        </authorList>
    </citation>
    <scope>NUCLEOTIDE SEQUENCE</scope>
    <source>
        <strain evidence="2">CCAP 11/70</strain>
    </source>
</reference>
<dbReference type="PANTHER" id="PTHR47381">
    <property type="entry name" value="ALPHA/BETA-HYDROLASES SUPERFAMILY PROTEIN"/>
    <property type="match status" value="1"/>
</dbReference>
<dbReference type="OrthoDB" id="2152248at2759"/>
<dbReference type="SUPFAM" id="SSF53474">
    <property type="entry name" value="alpha/beta-Hydrolases"/>
    <property type="match status" value="1"/>
</dbReference>
<evidence type="ECO:0000313" key="3">
    <source>
        <dbReference type="Proteomes" id="UP000612055"/>
    </source>
</evidence>
<feature type="region of interest" description="Disordered" evidence="1">
    <location>
        <begin position="443"/>
        <end position="471"/>
    </location>
</feature>
<evidence type="ECO:0000313" key="2">
    <source>
        <dbReference type="EMBL" id="KAG2490224.1"/>
    </source>
</evidence>
<dbReference type="Gene3D" id="3.40.50.1820">
    <property type="entry name" value="alpha/beta hydrolase"/>
    <property type="match status" value="1"/>
</dbReference>
<dbReference type="Proteomes" id="UP000612055">
    <property type="component" value="Unassembled WGS sequence"/>
</dbReference>
<feature type="region of interest" description="Disordered" evidence="1">
    <location>
        <begin position="197"/>
        <end position="217"/>
    </location>
</feature>
<sequence>MAAARHALLHAIRDAQTAAPIAPKIVAAAGRNVPPDLNLTGLAVEELAFLADPDAEEPQRWAPLRVIRPSGPTPEAQQERRPAVVFLHATGESMDVTLPKQCRFARLGYVTAVVEARYHGQRAAVPPWLPAAVEAAGASAQGSEPTAAAVAGLTTPATGETQPATAVVSAWVGAVEEFRARRGEDATRAVLATAPVAAGGCSDGPPSPAPTPKDPRTPRDVYDLALVAAWRGSGERPFLLDTVRDLRRALDVLCVRGDVDAARVGMTGVSAGGMWTWLCAVADERVAVAAPVIGVQGFGWAVEHEAYQGRVDSIPLVFEVAASDLGQEAPSAGPGRGPKVTPDVVRAVWARLLPGILEGYDTPLSLPAIAPRPLLVANGGGDPRTPLPGVEQALAAARAAYEAWAEGQLGAEAEAEVEAEAEAGAKVEVEAEAEVGERAAVVKAEGPSAGDGGGEVGQGRRGGGGGGGREARVAALVDPRLRLWVEEGVGHRETEGMRRQVEVWMDAHLLGA</sequence>
<evidence type="ECO:0008006" key="4">
    <source>
        <dbReference type="Google" id="ProtNLM"/>
    </source>
</evidence>
<protein>
    <recommendedName>
        <fullName evidence="4">Peptidase S9 prolyl oligopeptidase catalytic domain-containing protein</fullName>
    </recommendedName>
</protein>
<dbReference type="PANTHER" id="PTHR47381:SF3">
    <property type="entry name" value="ALPHA_BETA-HYDROLASES SUPERFAMILY PROTEIN"/>
    <property type="match status" value="1"/>
</dbReference>
<feature type="compositionally biased region" description="Gly residues" evidence="1">
    <location>
        <begin position="449"/>
        <end position="468"/>
    </location>
</feature>
<gene>
    <name evidence="2" type="ORF">HYH03_011349</name>
</gene>
<keyword evidence="3" id="KW-1185">Reference proteome</keyword>
<name>A0A836BWL0_9CHLO</name>
<dbReference type="AlphaFoldDB" id="A0A836BWL0"/>
<accession>A0A836BWL0</accession>